<dbReference type="KEGG" id="lsf:I8J32_010080"/>
<name>A0A975ARP1_9GAMM</name>
<feature type="transmembrane region" description="Helical" evidence="1">
    <location>
        <begin position="320"/>
        <end position="338"/>
    </location>
</feature>
<dbReference type="AlphaFoldDB" id="A0A975ARP1"/>
<protein>
    <submittedName>
        <fullName evidence="2">Cell envelope integrity protein CreD</fullName>
    </submittedName>
</protein>
<feature type="transmembrane region" description="Helical" evidence="1">
    <location>
        <begin position="424"/>
        <end position="442"/>
    </location>
</feature>
<evidence type="ECO:0000256" key="1">
    <source>
        <dbReference type="SAM" id="Phobius"/>
    </source>
</evidence>
<organism evidence="2 3">
    <name type="scientific">Agrilutibacter solisilvae</name>
    <dbReference type="NCBI Taxonomy" id="2763317"/>
    <lineage>
        <taxon>Bacteria</taxon>
        <taxon>Pseudomonadati</taxon>
        <taxon>Pseudomonadota</taxon>
        <taxon>Gammaproteobacteria</taxon>
        <taxon>Lysobacterales</taxon>
        <taxon>Lysobacteraceae</taxon>
        <taxon>Agrilutibacter</taxon>
    </lineage>
</organism>
<proteinExistence type="predicted"/>
<reference evidence="2 3" key="1">
    <citation type="submission" date="2021-03" db="EMBL/GenBank/DDBJ databases">
        <title>Lysobacter sp. nov. isolated from soil of gangwondo yeongwol, south Korea.</title>
        <authorList>
            <person name="Kim K.R."/>
            <person name="Kim K.H."/>
            <person name="Jeon C.O."/>
        </authorList>
    </citation>
    <scope>NUCLEOTIDE SEQUENCE [LARGE SCALE GENOMIC DNA]</scope>
    <source>
        <strain evidence="2 3">R19</strain>
    </source>
</reference>
<dbReference type="RefSeq" id="WP_200611671.1">
    <property type="nucleotide sequence ID" value="NZ_CP071518.1"/>
</dbReference>
<evidence type="ECO:0000313" key="3">
    <source>
        <dbReference type="Proteomes" id="UP000639274"/>
    </source>
</evidence>
<dbReference type="Pfam" id="PF06123">
    <property type="entry name" value="CreD"/>
    <property type="match status" value="1"/>
</dbReference>
<evidence type="ECO:0000313" key="2">
    <source>
        <dbReference type="EMBL" id="QSX77155.1"/>
    </source>
</evidence>
<dbReference type="Proteomes" id="UP000639274">
    <property type="component" value="Chromosome"/>
</dbReference>
<dbReference type="NCBIfam" id="NF008712">
    <property type="entry name" value="PRK11715.1-1"/>
    <property type="match status" value="1"/>
</dbReference>
<feature type="transmembrane region" description="Helical" evidence="1">
    <location>
        <begin position="345"/>
        <end position="365"/>
    </location>
</feature>
<keyword evidence="1" id="KW-0812">Transmembrane</keyword>
<dbReference type="InterPro" id="IPR010364">
    <property type="entry name" value="Uncharacterised_IM_CreD"/>
</dbReference>
<dbReference type="GO" id="GO:0005886">
    <property type="term" value="C:plasma membrane"/>
    <property type="evidence" value="ECO:0007669"/>
    <property type="project" value="TreeGrafter"/>
</dbReference>
<keyword evidence="1" id="KW-1133">Transmembrane helix</keyword>
<keyword evidence="3" id="KW-1185">Reference proteome</keyword>
<gene>
    <name evidence="2" type="primary">creD</name>
    <name evidence="2" type="ORF">I8J32_010080</name>
</gene>
<feature type="transmembrane region" description="Helical" evidence="1">
    <location>
        <begin position="401"/>
        <end position="418"/>
    </location>
</feature>
<sequence>MRLLLKIMLVFGMTIAIMIPLLLIRGTISERQEYRAQAVSNVSRSSAGAQSFAGPVLVVPYVDQVEVEEKNAAGEVVRKVIRDGEAGRWTFFPERLSVAGTLLPQTRRLGLHEVRVYTFDAAARAQFDVVIPADADPRLPRRIGQPWLSYGIADVRGLASMPQLVLDGHAQRLQEGFGSRDQGGVHVRLAAPRAGQVLRLDTRLKLRLAGTESLALVPLARANTFQVASAWPHPRFGGDFLPNSPQVGAKGFKAQWEVSSLASSAQRQFLAGRTLPGVSASSPAVDDNAGNPATEGIDAVAISLMDPVNVYTQADRASKYGLLFVLLTFVGFFMFELIKQLRIHPIQYGLVGLALAIFFLLLVSLSEHIPFHWAYLIASVACIGLIGFYLSSVLQSKARGIGFAAMLATLYAALYGLLVSEDNALVLGAALLFVILAGLMAATRKVDWYQLGAMRPQVQAA</sequence>
<dbReference type="PIRSF" id="PIRSF004548">
    <property type="entry name" value="CreD"/>
    <property type="match status" value="1"/>
</dbReference>
<feature type="transmembrane region" description="Helical" evidence="1">
    <location>
        <begin position="7"/>
        <end position="28"/>
    </location>
</feature>
<dbReference type="EMBL" id="CP071518">
    <property type="protein sequence ID" value="QSX77155.1"/>
    <property type="molecule type" value="Genomic_DNA"/>
</dbReference>
<feature type="transmembrane region" description="Helical" evidence="1">
    <location>
        <begin position="371"/>
        <end position="389"/>
    </location>
</feature>
<dbReference type="PANTHER" id="PTHR30092:SF0">
    <property type="entry name" value="INNER MEMBRANE PROTEIN CRED"/>
    <property type="match status" value="1"/>
</dbReference>
<dbReference type="PANTHER" id="PTHR30092">
    <property type="entry name" value="INNER MEMBRANE PROTEIN CRED"/>
    <property type="match status" value="1"/>
</dbReference>
<keyword evidence="1" id="KW-0472">Membrane</keyword>
<accession>A0A975ARP1</accession>